<protein>
    <recommendedName>
        <fullName evidence="6">Maltokinase</fullName>
        <ecNumber evidence="4">2.7.1.175</ecNumber>
        <ecNumber evidence="5">5.4.99.16</ecNumber>
    </recommendedName>
    <alternativeName>
        <fullName evidence="14">Maltose alpha-D-glucosyltransferase</fullName>
    </alternativeName>
    <alternativeName>
        <fullName evidence="13">Maltose-1-phosphate synthase</fullName>
    </alternativeName>
</protein>
<evidence type="ECO:0000256" key="8">
    <source>
        <dbReference type="ARBA" id="ARBA00022723"/>
    </source>
</evidence>
<evidence type="ECO:0000256" key="13">
    <source>
        <dbReference type="ARBA" id="ARBA00031251"/>
    </source>
</evidence>
<keyword evidence="9" id="KW-0547">Nucleotide-binding</keyword>
<dbReference type="OrthoDB" id="9805159at2"/>
<keyword evidence="12 17" id="KW-0413">Isomerase</keyword>
<dbReference type="CDD" id="cd11334">
    <property type="entry name" value="AmyAc_TreS"/>
    <property type="match status" value="1"/>
</dbReference>
<evidence type="ECO:0000259" key="16">
    <source>
        <dbReference type="SMART" id="SM00642"/>
    </source>
</evidence>
<dbReference type="SUPFAM" id="SSF51011">
    <property type="entry name" value="Glycosyl hydrolase domain"/>
    <property type="match status" value="1"/>
</dbReference>
<evidence type="ECO:0000256" key="11">
    <source>
        <dbReference type="ARBA" id="ARBA00022840"/>
    </source>
</evidence>
<dbReference type="GO" id="GO:0005524">
    <property type="term" value="F:ATP binding"/>
    <property type="evidence" value="ECO:0007669"/>
    <property type="project" value="UniProtKB-KW"/>
</dbReference>
<dbReference type="NCBIfam" id="TIGR02457">
    <property type="entry name" value="TreS_Cterm"/>
    <property type="match status" value="1"/>
</dbReference>
<keyword evidence="10" id="KW-0106">Calcium</keyword>
<dbReference type="AlphaFoldDB" id="A0A438AHT2"/>
<dbReference type="NCBIfam" id="TIGR02456">
    <property type="entry name" value="treS_nterm"/>
    <property type="match status" value="1"/>
</dbReference>
<comment type="similarity">
    <text evidence="2">Belongs to the glycosyl hydrolase 13 family. TreS subfamily.</text>
</comment>
<evidence type="ECO:0000256" key="6">
    <source>
        <dbReference type="ARBA" id="ARBA00013882"/>
    </source>
</evidence>
<keyword evidence="8" id="KW-0479">Metal-binding</keyword>
<dbReference type="InterPro" id="IPR013780">
    <property type="entry name" value="Glyco_hydro_b"/>
</dbReference>
<evidence type="ECO:0000256" key="4">
    <source>
        <dbReference type="ARBA" id="ARBA00011962"/>
    </source>
</evidence>
<gene>
    <name evidence="17" type="primary">treS</name>
    <name evidence="17" type="ORF">EKE94_04950</name>
</gene>
<dbReference type="GO" id="GO:0016740">
    <property type="term" value="F:transferase activity"/>
    <property type="evidence" value="ECO:0007669"/>
    <property type="project" value="UniProtKB-KW"/>
</dbReference>
<dbReference type="FunFam" id="3.20.20.80:FF:000055">
    <property type="entry name" value="Trehalose synthase"/>
    <property type="match status" value="1"/>
</dbReference>
<dbReference type="InterPro" id="IPR012810">
    <property type="entry name" value="TreS/a-amylase_N"/>
</dbReference>
<dbReference type="Proteomes" id="UP000285908">
    <property type="component" value="Unassembled WGS sequence"/>
</dbReference>
<comment type="caution">
    <text evidence="17">The sequence shown here is derived from an EMBL/GenBank/DDBJ whole genome shotgun (WGS) entry which is preliminary data.</text>
</comment>
<dbReference type="Gene3D" id="3.20.20.80">
    <property type="entry name" value="Glycosidases"/>
    <property type="match status" value="1"/>
</dbReference>
<dbReference type="GO" id="GO:0047471">
    <property type="term" value="F:maltose alpha-D-glucosyltransferase activity"/>
    <property type="evidence" value="ECO:0007669"/>
    <property type="project" value="UniProtKB-EC"/>
</dbReference>
<dbReference type="PANTHER" id="PTHR10357">
    <property type="entry name" value="ALPHA-AMYLASE FAMILY MEMBER"/>
    <property type="match status" value="1"/>
</dbReference>
<proteinExistence type="inferred from homology"/>
<comment type="catalytic activity">
    <reaction evidence="15">
        <text>D-maltose + ATP = alpha-maltose 1-phosphate + ADP + H(+)</text>
        <dbReference type="Rhea" id="RHEA:31915"/>
        <dbReference type="ChEBI" id="CHEBI:15378"/>
        <dbReference type="ChEBI" id="CHEBI:17306"/>
        <dbReference type="ChEBI" id="CHEBI:30616"/>
        <dbReference type="ChEBI" id="CHEBI:63576"/>
        <dbReference type="ChEBI" id="CHEBI:456216"/>
        <dbReference type="EC" id="2.7.1.175"/>
    </reaction>
</comment>
<feature type="domain" description="Glycosyl hydrolase family 13 catalytic" evidence="16">
    <location>
        <begin position="27"/>
        <end position="422"/>
    </location>
</feature>
<dbReference type="InterPro" id="IPR017853">
    <property type="entry name" value="GH"/>
</dbReference>
<keyword evidence="18" id="KW-1185">Reference proteome</keyword>
<evidence type="ECO:0000256" key="10">
    <source>
        <dbReference type="ARBA" id="ARBA00022837"/>
    </source>
</evidence>
<evidence type="ECO:0000256" key="15">
    <source>
        <dbReference type="ARBA" id="ARBA00049067"/>
    </source>
</evidence>
<dbReference type="Gene3D" id="3.90.1200.10">
    <property type="match status" value="1"/>
</dbReference>
<dbReference type="Gene3D" id="2.60.40.1180">
    <property type="entry name" value="Golgi alpha-mannosidase II"/>
    <property type="match status" value="1"/>
</dbReference>
<evidence type="ECO:0000256" key="14">
    <source>
        <dbReference type="ARBA" id="ARBA00031378"/>
    </source>
</evidence>
<evidence type="ECO:0000256" key="5">
    <source>
        <dbReference type="ARBA" id="ARBA00012619"/>
    </source>
</evidence>
<dbReference type="PANTHER" id="PTHR10357:SF219">
    <property type="entry name" value="MALTOSE ALPHA-D-GLUCOSYLTRANSFERASE"/>
    <property type="match status" value="1"/>
</dbReference>
<evidence type="ECO:0000313" key="17">
    <source>
        <dbReference type="EMBL" id="RVV98281.1"/>
    </source>
</evidence>
<organism evidence="17 18">
    <name type="scientific">Mesobaculum littorinae</name>
    <dbReference type="NCBI Taxonomy" id="2486419"/>
    <lineage>
        <taxon>Bacteria</taxon>
        <taxon>Pseudomonadati</taxon>
        <taxon>Pseudomonadota</taxon>
        <taxon>Alphaproteobacteria</taxon>
        <taxon>Rhodobacterales</taxon>
        <taxon>Roseobacteraceae</taxon>
        <taxon>Mesobaculum</taxon>
    </lineage>
</organism>
<reference evidence="17 18" key="1">
    <citation type="submission" date="2018-11" db="EMBL/GenBank/DDBJ databases">
        <title>Mesobaculum littorinae gen. nov., sp. nov., isolated from Littorina scabra that represents a novel genus of the order Rhodobacteraceae.</title>
        <authorList>
            <person name="Li F."/>
        </authorList>
    </citation>
    <scope>NUCLEOTIDE SEQUENCE [LARGE SCALE GENOMIC DNA]</scope>
    <source>
        <strain evidence="17 18">M0103</strain>
    </source>
</reference>
<evidence type="ECO:0000256" key="2">
    <source>
        <dbReference type="ARBA" id="ARBA00005496"/>
    </source>
</evidence>
<dbReference type="Pfam" id="PF18085">
    <property type="entry name" value="Mak_N_cap"/>
    <property type="match status" value="1"/>
</dbReference>
<dbReference type="GO" id="GO:0005975">
    <property type="term" value="P:carbohydrate metabolic process"/>
    <property type="evidence" value="ECO:0007669"/>
    <property type="project" value="InterPro"/>
</dbReference>
<evidence type="ECO:0000313" key="18">
    <source>
        <dbReference type="Proteomes" id="UP000285908"/>
    </source>
</evidence>
<dbReference type="Pfam" id="PF00128">
    <property type="entry name" value="Alpha-amylase"/>
    <property type="match status" value="2"/>
</dbReference>
<dbReference type="EMBL" id="RQXX01000002">
    <property type="protein sequence ID" value="RVV98281.1"/>
    <property type="molecule type" value="Genomic_DNA"/>
</dbReference>
<dbReference type="EC" id="5.4.99.16" evidence="5"/>
<evidence type="ECO:0000256" key="1">
    <source>
        <dbReference type="ARBA" id="ARBA00001595"/>
    </source>
</evidence>
<dbReference type="SUPFAM" id="SSF56112">
    <property type="entry name" value="Protein kinase-like (PK-like)"/>
    <property type="match status" value="1"/>
</dbReference>
<evidence type="ECO:0000256" key="7">
    <source>
        <dbReference type="ARBA" id="ARBA00022679"/>
    </source>
</evidence>
<accession>A0A438AHT2</accession>
<dbReference type="InterPro" id="IPR006047">
    <property type="entry name" value="GH13_cat_dom"/>
</dbReference>
<comment type="similarity">
    <text evidence="3">Belongs to the aminoglycoside phosphotransferase family.</text>
</comment>
<name>A0A438AHT2_9RHOB</name>
<keyword evidence="7 17" id="KW-0808">Transferase</keyword>
<evidence type="ECO:0000256" key="9">
    <source>
        <dbReference type="ARBA" id="ARBA00022741"/>
    </source>
</evidence>
<comment type="catalytic activity">
    <reaction evidence="1">
        <text>D-maltose = alpha,alpha-trehalose</text>
        <dbReference type="Rhea" id="RHEA:15145"/>
        <dbReference type="ChEBI" id="CHEBI:16551"/>
        <dbReference type="ChEBI" id="CHEBI:17306"/>
        <dbReference type="EC" id="5.4.99.16"/>
    </reaction>
</comment>
<dbReference type="InterPro" id="IPR040999">
    <property type="entry name" value="Mak_N_cap"/>
</dbReference>
<sequence>MNMQDQGLTARTTTDTADWYKDAVIYQLHIKAYQDANGDGIGDFRGLMQRLDHIQELGATAIWLLPFYPSPLRDDGYDISEYKAINPSYGTMEDFETLVDEAHKRGLKVITELVINHTSDQHDWFQRARRAPKGSPERDFYVWSDDPQKWMDKTRVIFNDTHDSNWTWDPVAEQFYWHRFFDHQPDLNFDNPAVMEAVLDAMHFWLDKGVDGLRLDAIPYLVERDGTNNENLPETHDVLKAIRADLDKHYEGRMLLAEANQWPEDTRPYFGEGDECHMGFHFPLMPRMYMAVAQEDRYPISDIIRQTPEIPEDCQWAIFLRNHDELTLEMVTDRERDYLWDFYASDRRARINMGIRRRLAPLLQNDRRKIELLNSLLLSMPGTPIVYYGDEIGMGDNYYLGDRDGVRTPMQWSADRNAGFSRALPQELYLPTIQDPVHGYQAINVEAQQSSPTSLLNWIKRMIAVRQRHDVFGRGEIELLYPTNRKVLAYLRRSPEGETVLCVANLSRQAQAAEIDLSAFEGRVPIEMTGQSSFPPVGALPYLLTLPAYGFYWFLLTDAEDAPGWHTPQTQPLPDFLTLTTRDGTLSGALADRASGDFVSQTLRDYLPLQRWFAAKESRISDVALHPLASMGGGQHMLAVADVTAGGATQQYFLPLAAVWGEDALTLSPRLPATLAKLRRANRVGAILDGAVDETMATALLSALRAGEEIDGDGGRIAFQRTDRFDTYDEEAGEPRLLSAEQSNASIAFGDKMILKLYRRLQAGVQPDIEIARFLTEETDFAASPPLLGTIDWIDGTGGVTTLAAASAFVRNQGDAWTYVTEALDRDIERREMGGRETDPAAQEDQPVLGGPLDIGTVLGRRTAELHQALASGAPDTAFAREPLDSAGVSALIDTVSAELTGTLDRLSAHLSSLPEASRAVAQAVLDRRDTLLGRIEALRGMQPSGGIGRIHGDYHLGQVLVVETDVMIIDFEGEPARSLQERQAKTSPLRDVAGMLRSFDYALWSTLRRRIDLGADPERTMAHVEGWRGATQGSFLSAYRETASGSDLHPSDPAFEQALLDLFLIQKAGYEVGYEMAMRPDWVDIPLRGLLALAEGGSTGA</sequence>
<evidence type="ECO:0000256" key="12">
    <source>
        <dbReference type="ARBA" id="ARBA00023235"/>
    </source>
</evidence>
<dbReference type="EC" id="2.7.1.175" evidence="4"/>
<dbReference type="Gene3D" id="3.90.400.10">
    <property type="entry name" value="Oligo-1,6-glucosidase, Domain 2"/>
    <property type="match status" value="1"/>
</dbReference>
<dbReference type="Pfam" id="PF16657">
    <property type="entry name" value="Malt_amylase_C"/>
    <property type="match status" value="1"/>
</dbReference>
<dbReference type="InterPro" id="IPR011009">
    <property type="entry name" value="Kinase-like_dom_sf"/>
</dbReference>
<dbReference type="SUPFAM" id="SSF51445">
    <property type="entry name" value="(Trans)glycosidases"/>
    <property type="match status" value="1"/>
</dbReference>
<dbReference type="RefSeq" id="WP_127905514.1">
    <property type="nucleotide sequence ID" value="NZ_RQXX01000002.1"/>
</dbReference>
<evidence type="ECO:0000256" key="3">
    <source>
        <dbReference type="ARBA" id="ARBA00006219"/>
    </source>
</evidence>
<dbReference type="GO" id="GO:0046872">
    <property type="term" value="F:metal ion binding"/>
    <property type="evidence" value="ECO:0007669"/>
    <property type="project" value="UniProtKB-KW"/>
</dbReference>
<dbReference type="InterPro" id="IPR012811">
    <property type="entry name" value="TreS_maltokin_C_dom"/>
</dbReference>
<dbReference type="SMART" id="SM00642">
    <property type="entry name" value="Aamy"/>
    <property type="match status" value="1"/>
</dbReference>
<dbReference type="InterPro" id="IPR045857">
    <property type="entry name" value="O16G_dom_2"/>
</dbReference>
<dbReference type="InterPro" id="IPR032091">
    <property type="entry name" value="Malt_amylase-like_C"/>
</dbReference>
<keyword evidence="11" id="KW-0067">ATP-binding</keyword>